<organism evidence="2 3">
    <name type="scientific">Burkholderia multivorans (strain ATCC 17616 / 249)</name>
    <dbReference type="NCBI Taxonomy" id="395019"/>
    <lineage>
        <taxon>Bacteria</taxon>
        <taxon>Pseudomonadati</taxon>
        <taxon>Pseudomonadota</taxon>
        <taxon>Betaproteobacteria</taxon>
        <taxon>Burkholderiales</taxon>
        <taxon>Burkholderiaceae</taxon>
        <taxon>Burkholderia</taxon>
        <taxon>Burkholderia cepacia complex</taxon>
    </lineage>
</organism>
<dbReference type="STRING" id="395019.BMULJ_00320"/>
<feature type="transmembrane region" description="Helical" evidence="1">
    <location>
        <begin position="71"/>
        <end position="99"/>
    </location>
</feature>
<dbReference type="RefSeq" id="WP_012467447.1">
    <property type="nucleotide sequence ID" value="NC_010084.1"/>
</dbReference>
<accession>A0A0H3KGG0</accession>
<dbReference type="HOGENOM" id="CLU_2068677_0_0_4"/>
<feature type="transmembrane region" description="Helical" evidence="1">
    <location>
        <begin position="45"/>
        <end position="65"/>
    </location>
</feature>
<keyword evidence="1" id="KW-0812">Transmembrane</keyword>
<dbReference type="Proteomes" id="UP000008815">
    <property type="component" value="Chromosome 1"/>
</dbReference>
<reference evidence="2 3" key="1">
    <citation type="submission" date="2007-04" db="EMBL/GenBank/DDBJ databases">
        <title>Complete genome sequence of Burkholderia multivorans ATCC 17616.</title>
        <authorList>
            <person name="Ohtsubo Y."/>
            <person name="Yamashita A."/>
            <person name="Kurokawa K."/>
            <person name="Takami H."/>
            <person name="Yuhara S."/>
            <person name="Nishiyama E."/>
            <person name="Endo R."/>
            <person name="Miyazaki R."/>
            <person name="Ono A."/>
            <person name="Yano K."/>
            <person name="Ito M."/>
            <person name="Sota M."/>
            <person name="Yuji N."/>
            <person name="Hattori M."/>
            <person name="Tsuda M."/>
        </authorList>
    </citation>
    <scope>NUCLEOTIDE SEQUENCE [LARGE SCALE GENOMIC DNA]</scope>
    <source>
        <strain evidence="3">ATCC 17616 / 249</strain>
    </source>
</reference>
<sequence length="118" mass="13250">MTNDVVAKGGENSVDDGAIVCRKDFFEILDATYAERSPFVKWHSWIVMAFAPFFLVLSRLLSMYFGTGGVLFFIAAITFPASLWLIGVMIQVAVTMIQLPRAMEQKYRRPVLMGDASF</sequence>
<proteinExistence type="predicted"/>
<dbReference type="KEGG" id="bmj:BMULJ_00320"/>
<gene>
    <name evidence="2" type="ordered locus">BMULJ_00320</name>
</gene>
<evidence type="ECO:0000313" key="3">
    <source>
        <dbReference type="Proteomes" id="UP000008815"/>
    </source>
</evidence>
<dbReference type="AlphaFoldDB" id="A0A0H3KGG0"/>
<protein>
    <submittedName>
        <fullName evidence="2">Uncharacterized protein</fullName>
    </submittedName>
</protein>
<keyword evidence="1" id="KW-1133">Transmembrane helix</keyword>
<evidence type="ECO:0000256" key="1">
    <source>
        <dbReference type="SAM" id="Phobius"/>
    </source>
</evidence>
<name>A0A0H3KGG0_BURM1</name>
<keyword evidence="3" id="KW-1185">Reference proteome</keyword>
<dbReference type="EMBL" id="AP009385">
    <property type="protein sequence ID" value="BAG42295.1"/>
    <property type="molecule type" value="Genomic_DNA"/>
</dbReference>
<keyword evidence="1" id="KW-0472">Membrane</keyword>
<evidence type="ECO:0000313" key="2">
    <source>
        <dbReference type="EMBL" id="BAG42295.1"/>
    </source>
</evidence>